<dbReference type="EMBL" id="JAPZVM010000006">
    <property type="protein sequence ID" value="MCZ8372822.1"/>
    <property type="molecule type" value="Genomic_DNA"/>
</dbReference>
<dbReference type="Proteomes" id="UP001141933">
    <property type="component" value="Unassembled WGS sequence"/>
</dbReference>
<proteinExistence type="predicted"/>
<protein>
    <submittedName>
        <fullName evidence="1">Uncharacterized protein</fullName>
    </submittedName>
</protein>
<name>A0ABT4PID1_9BACT</name>
<evidence type="ECO:0000313" key="1">
    <source>
        <dbReference type="EMBL" id="MCZ8372822.1"/>
    </source>
</evidence>
<reference evidence="1" key="1">
    <citation type="submission" date="2022-12" db="EMBL/GenBank/DDBJ databases">
        <title>Phocaeicola acetigenes sp. nov., isolated feces from a healthy human.</title>
        <authorList>
            <person name="Do H."/>
            <person name="Ha Y.B."/>
            <person name="Kim J.-S."/>
            <person name="Suh M.K."/>
            <person name="Kim H.S."/>
            <person name="Lee J.-S."/>
        </authorList>
    </citation>
    <scope>NUCLEOTIDE SEQUENCE</scope>
    <source>
        <strain evidence="1">KGMB11183</strain>
    </source>
</reference>
<dbReference type="RefSeq" id="WP_269878081.1">
    <property type="nucleotide sequence ID" value="NZ_JAPZVM010000006.1"/>
</dbReference>
<gene>
    <name evidence="1" type="ORF">O6P32_08900</name>
</gene>
<organism evidence="1 2">
    <name type="scientific">Phocaeicola acetigenes</name>
    <dbReference type="NCBI Taxonomy" id="3016083"/>
    <lineage>
        <taxon>Bacteria</taxon>
        <taxon>Pseudomonadati</taxon>
        <taxon>Bacteroidota</taxon>
        <taxon>Bacteroidia</taxon>
        <taxon>Bacteroidales</taxon>
        <taxon>Bacteroidaceae</taxon>
        <taxon>Phocaeicola</taxon>
    </lineage>
</organism>
<sequence>MYEEFSEDKVVEVPEIRKLYEEGGIDKVLLKYVHNRILPHENPTRAYIVYPASLHNILFGWDDECGDFFLESTYSEHLEKIKRNISDK</sequence>
<evidence type="ECO:0000313" key="2">
    <source>
        <dbReference type="Proteomes" id="UP001141933"/>
    </source>
</evidence>
<accession>A0ABT4PID1</accession>
<keyword evidence="2" id="KW-1185">Reference proteome</keyword>
<comment type="caution">
    <text evidence="1">The sequence shown here is derived from an EMBL/GenBank/DDBJ whole genome shotgun (WGS) entry which is preliminary data.</text>
</comment>